<evidence type="ECO:0008006" key="3">
    <source>
        <dbReference type="Google" id="ProtNLM"/>
    </source>
</evidence>
<dbReference type="Proteomes" id="UP000659904">
    <property type="component" value="Unassembled WGS sequence"/>
</dbReference>
<keyword evidence="2" id="KW-1185">Reference proteome</keyword>
<comment type="caution">
    <text evidence="1">The sequence shown here is derived from an EMBL/GenBank/DDBJ whole genome shotgun (WGS) entry which is preliminary data.</text>
</comment>
<dbReference type="AlphaFoldDB" id="A0A8J3P402"/>
<dbReference type="EMBL" id="BONH01000029">
    <property type="protein sequence ID" value="GIG00596.1"/>
    <property type="molecule type" value="Genomic_DNA"/>
</dbReference>
<evidence type="ECO:0000313" key="1">
    <source>
        <dbReference type="EMBL" id="GIG00596.1"/>
    </source>
</evidence>
<accession>A0A8J3P402</accession>
<proteinExistence type="predicted"/>
<gene>
    <name evidence="1" type="ORF">Cci01nite_56890</name>
</gene>
<organism evidence="1 2">
    <name type="scientific">Catellatospora citrea</name>
    <dbReference type="NCBI Taxonomy" id="53366"/>
    <lineage>
        <taxon>Bacteria</taxon>
        <taxon>Bacillati</taxon>
        <taxon>Actinomycetota</taxon>
        <taxon>Actinomycetes</taxon>
        <taxon>Micromonosporales</taxon>
        <taxon>Micromonosporaceae</taxon>
        <taxon>Catellatospora</taxon>
    </lineage>
</organism>
<evidence type="ECO:0000313" key="2">
    <source>
        <dbReference type="Proteomes" id="UP000659904"/>
    </source>
</evidence>
<protein>
    <recommendedName>
        <fullName evidence="3">Helix-turn-helix protein</fullName>
    </recommendedName>
</protein>
<reference evidence="1 2" key="1">
    <citation type="submission" date="2021-01" db="EMBL/GenBank/DDBJ databases">
        <title>Whole genome shotgun sequence of Catellatospora citrea NBRC 14495.</title>
        <authorList>
            <person name="Komaki H."/>
            <person name="Tamura T."/>
        </authorList>
    </citation>
    <scope>NUCLEOTIDE SEQUENCE [LARGE SCALE GENOMIC DNA]</scope>
    <source>
        <strain evidence="1 2">NBRC 14495</strain>
    </source>
</reference>
<sequence length="304" mass="33901">MPRIGAQRCAGPHNRAQSEWAAFAMGSAAMADRTNEQARNEFYAALVDLHCDAGRPSYSEIARAAYLGRGVVQRILDGVRVPDHKTLALLVTALGGEAQVPRFQALLKRIYVPTVDPQPGAPANAAATERHESLEISYFDSTREFYSALADRLASAEEEICVTYIRQLAPNRYTDEAAARYFASLLEWSTVPHRRVLRVIGVPARNGSPNQRFLEWLREHQAATRRNLAYEAKVFEWTVDTDSINMALIDGRTAFLTFSGISGQQISGLAANSELFTARWRGYFNQLWSHAKALDDYLDAYDLG</sequence>
<name>A0A8J3P402_9ACTN</name>